<dbReference type="Pfam" id="PF00392">
    <property type="entry name" value="GntR"/>
    <property type="match status" value="1"/>
</dbReference>
<dbReference type="SUPFAM" id="SSF53822">
    <property type="entry name" value="Periplasmic binding protein-like I"/>
    <property type="match status" value="1"/>
</dbReference>
<name>A0A1Q2MDD3_9BACT</name>
<evidence type="ECO:0000256" key="2">
    <source>
        <dbReference type="ARBA" id="ARBA00023125"/>
    </source>
</evidence>
<keyword evidence="2" id="KW-0238">DNA-binding</keyword>
<dbReference type="RefSeq" id="WP_146682601.1">
    <property type="nucleotide sequence ID" value="NZ_CP019646.1"/>
</dbReference>
<dbReference type="SUPFAM" id="SSF46785">
    <property type="entry name" value="Winged helix' DNA-binding domain"/>
    <property type="match status" value="1"/>
</dbReference>
<gene>
    <name evidence="5" type="primary">araR_2</name>
    <name evidence="5" type="ORF">SMSP2_00672</name>
</gene>
<dbReference type="Gene3D" id="1.10.10.10">
    <property type="entry name" value="Winged helix-like DNA-binding domain superfamily/Winged helix DNA-binding domain"/>
    <property type="match status" value="1"/>
</dbReference>
<dbReference type="STRING" id="1851148.SMSP2_00672"/>
<dbReference type="PANTHER" id="PTHR30146">
    <property type="entry name" value="LACI-RELATED TRANSCRIPTIONAL REPRESSOR"/>
    <property type="match status" value="1"/>
</dbReference>
<dbReference type="SMART" id="SM00345">
    <property type="entry name" value="HTH_GNTR"/>
    <property type="match status" value="1"/>
</dbReference>
<dbReference type="KEGG" id="pbas:SMSP2_00672"/>
<protein>
    <submittedName>
        <fullName evidence="5">Arabinose metabolism transcriptional repressor</fullName>
    </submittedName>
</protein>
<dbReference type="AlphaFoldDB" id="A0A1Q2MDD3"/>
<feature type="domain" description="HTH gntR-type" evidence="4">
    <location>
        <begin position="1"/>
        <end position="69"/>
    </location>
</feature>
<evidence type="ECO:0000313" key="6">
    <source>
        <dbReference type="Proteomes" id="UP000188181"/>
    </source>
</evidence>
<dbReference type="Proteomes" id="UP000188181">
    <property type="component" value="Chromosome"/>
</dbReference>
<dbReference type="PROSITE" id="PS50949">
    <property type="entry name" value="HTH_GNTR"/>
    <property type="match status" value="1"/>
</dbReference>
<evidence type="ECO:0000256" key="3">
    <source>
        <dbReference type="ARBA" id="ARBA00023163"/>
    </source>
</evidence>
<organism evidence="5 6">
    <name type="scientific">Limihaloglobus sulfuriphilus</name>
    <dbReference type="NCBI Taxonomy" id="1851148"/>
    <lineage>
        <taxon>Bacteria</taxon>
        <taxon>Pseudomonadati</taxon>
        <taxon>Planctomycetota</taxon>
        <taxon>Phycisphaerae</taxon>
        <taxon>Sedimentisphaerales</taxon>
        <taxon>Sedimentisphaeraceae</taxon>
        <taxon>Limihaloglobus</taxon>
    </lineage>
</organism>
<dbReference type="GO" id="GO:0003700">
    <property type="term" value="F:DNA-binding transcription factor activity"/>
    <property type="evidence" value="ECO:0007669"/>
    <property type="project" value="InterPro"/>
</dbReference>
<dbReference type="Gene3D" id="3.40.50.2300">
    <property type="match status" value="2"/>
</dbReference>
<keyword evidence="6" id="KW-1185">Reference proteome</keyword>
<keyword evidence="3" id="KW-0804">Transcription</keyword>
<sequence length="379" mass="42696">MAKKTVLKTVITKDYLSGQLEPGEKMPSIRNMAQQYNTSGATISKVFEILAAEKKLVKKAGSGYYASENQTAEEKPKIGFVVNCLLESIGQKVLKGVQYVTHHSNFTLEIGDSNFDIEKEYQIIKTMYESGVAGIVLYPNVDFPVNPCYLSREFRNLPIVVVDMYKPEMNRPHVIFDNYQAAKEMVYYFAELGKRHIAFLKPEHIDQYSSVNERFRGYIRGLSDKEMSFEPNLCPSFDLGFSANKLDTDSLRDAVNYLMSQTTPPDAIIAPHDFTALNVVNILKRNFHNRADSVEVAGFDNDHFATRIAMLASNGNVKTWKTTNPNFVTMGERAAELLVDILLNNKNCPLTEMILPCPVISFEKEHAAHISNSHSIKVS</sequence>
<accession>A0A1Q2MDD3</accession>
<dbReference type="OrthoDB" id="9802328at2"/>
<dbReference type="EMBL" id="CP019646">
    <property type="protein sequence ID" value="AQQ70327.1"/>
    <property type="molecule type" value="Genomic_DNA"/>
</dbReference>
<proteinExistence type="predicted"/>
<dbReference type="InterPro" id="IPR028082">
    <property type="entry name" value="Peripla_BP_I"/>
</dbReference>
<dbReference type="Pfam" id="PF13407">
    <property type="entry name" value="Peripla_BP_4"/>
    <property type="match status" value="1"/>
</dbReference>
<dbReference type="InterPro" id="IPR000524">
    <property type="entry name" value="Tscrpt_reg_HTH_GntR"/>
</dbReference>
<evidence type="ECO:0000259" key="4">
    <source>
        <dbReference type="PROSITE" id="PS50949"/>
    </source>
</evidence>
<dbReference type="InterPro" id="IPR036388">
    <property type="entry name" value="WH-like_DNA-bd_sf"/>
</dbReference>
<dbReference type="InterPro" id="IPR036390">
    <property type="entry name" value="WH_DNA-bd_sf"/>
</dbReference>
<dbReference type="GO" id="GO:0000976">
    <property type="term" value="F:transcription cis-regulatory region binding"/>
    <property type="evidence" value="ECO:0007669"/>
    <property type="project" value="TreeGrafter"/>
</dbReference>
<evidence type="ECO:0000256" key="1">
    <source>
        <dbReference type="ARBA" id="ARBA00023015"/>
    </source>
</evidence>
<dbReference type="InterPro" id="IPR025997">
    <property type="entry name" value="SBP_2_dom"/>
</dbReference>
<dbReference type="CDD" id="cd06267">
    <property type="entry name" value="PBP1_LacI_sugar_binding-like"/>
    <property type="match status" value="1"/>
</dbReference>
<dbReference type="CDD" id="cd07377">
    <property type="entry name" value="WHTH_GntR"/>
    <property type="match status" value="1"/>
</dbReference>
<dbReference type="PANTHER" id="PTHR30146:SF109">
    <property type="entry name" value="HTH-TYPE TRANSCRIPTIONAL REGULATOR GALS"/>
    <property type="match status" value="1"/>
</dbReference>
<evidence type="ECO:0000313" key="5">
    <source>
        <dbReference type="EMBL" id="AQQ70327.1"/>
    </source>
</evidence>
<reference evidence="6" key="1">
    <citation type="submission" date="2017-02" db="EMBL/GenBank/DDBJ databases">
        <title>Comparative genomics and description of representatives of a novel lineage of planctomycetes thriving in anoxic sediments.</title>
        <authorList>
            <person name="Spring S."/>
            <person name="Bunk B."/>
            <person name="Sproer C."/>
        </authorList>
    </citation>
    <scope>NUCLEOTIDE SEQUENCE [LARGE SCALE GENOMIC DNA]</scope>
    <source>
        <strain evidence="6">SM-Chi-D1</strain>
    </source>
</reference>
<keyword evidence="1" id="KW-0805">Transcription regulation</keyword>